<dbReference type="Proteomes" id="UP000828390">
    <property type="component" value="Unassembled WGS sequence"/>
</dbReference>
<reference evidence="1" key="2">
    <citation type="submission" date="2020-11" db="EMBL/GenBank/DDBJ databases">
        <authorList>
            <person name="McCartney M.A."/>
            <person name="Auch B."/>
            <person name="Kono T."/>
            <person name="Mallez S."/>
            <person name="Becker A."/>
            <person name="Gohl D.M."/>
            <person name="Silverstein K.A.T."/>
            <person name="Koren S."/>
            <person name="Bechman K.B."/>
            <person name="Herman A."/>
            <person name="Abrahante J.E."/>
            <person name="Garbe J."/>
        </authorList>
    </citation>
    <scope>NUCLEOTIDE SEQUENCE</scope>
    <source>
        <strain evidence="1">Duluth1</strain>
        <tissue evidence="1">Whole animal</tissue>
    </source>
</reference>
<evidence type="ECO:0000313" key="2">
    <source>
        <dbReference type="Proteomes" id="UP000828390"/>
    </source>
</evidence>
<accession>A0A9D4G4H2</accession>
<keyword evidence="2" id="KW-1185">Reference proteome</keyword>
<protein>
    <submittedName>
        <fullName evidence="1">Uncharacterized protein</fullName>
    </submittedName>
</protein>
<reference evidence="1" key="1">
    <citation type="journal article" date="2019" name="bioRxiv">
        <title>The Genome of the Zebra Mussel, Dreissena polymorpha: A Resource for Invasive Species Research.</title>
        <authorList>
            <person name="McCartney M.A."/>
            <person name="Auch B."/>
            <person name="Kono T."/>
            <person name="Mallez S."/>
            <person name="Zhang Y."/>
            <person name="Obille A."/>
            <person name="Becker A."/>
            <person name="Abrahante J.E."/>
            <person name="Garbe J."/>
            <person name="Badalamenti J.P."/>
            <person name="Herman A."/>
            <person name="Mangelson H."/>
            <person name="Liachko I."/>
            <person name="Sullivan S."/>
            <person name="Sone E.D."/>
            <person name="Koren S."/>
            <person name="Silverstein K.A.T."/>
            <person name="Beckman K.B."/>
            <person name="Gohl D.M."/>
        </authorList>
    </citation>
    <scope>NUCLEOTIDE SEQUENCE</scope>
    <source>
        <strain evidence="1">Duluth1</strain>
        <tissue evidence="1">Whole animal</tissue>
    </source>
</reference>
<evidence type="ECO:0000313" key="1">
    <source>
        <dbReference type="EMBL" id="KAH3808676.1"/>
    </source>
</evidence>
<name>A0A9D4G4H2_DREPO</name>
<gene>
    <name evidence="1" type="ORF">DPMN_137033</name>
</gene>
<organism evidence="1 2">
    <name type="scientific">Dreissena polymorpha</name>
    <name type="common">Zebra mussel</name>
    <name type="synonym">Mytilus polymorpha</name>
    <dbReference type="NCBI Taxonomy" id="45954"/>
    <lineage>
        <taxon>Eukaryota</taxon>
        <taxon>Metazoa</taxon>
        <taxon>Spiralia</taxon>
        <taxon>Lophotrochozoa</taxon>
        <taxon>Mollusca</taxon>
        <taxon>Bivalvia</taxon>
        <taxon>Autobranchia</taxon>
        <taxon>Heteroconchia</taxon>
        <taxon>Euheterodonta</taxon>
        <taxon>Imparidentia</taxon>
        <taxon>Neoheterodontei</taxon>
        <taxon>Myida</taxon>
        <taxon>Dreissenoidea</taxon>
        <taxon>Dreissenidae</taxon>
        <taxon>Dreissena</taxon>
    </lineage>
</organism>
<dbReference type="AlphaFoldDB" id="A0A9D4G4H2"/>
<sequence length="72" mass="7994">MFQGSLGRVVVKAVSDFRFIQEWLMHGTDPSGGHIPAEKQSRNDENLRAQFDFRGDASLDQCGDIMAIEGIP</sequence>
<dbReference type="EMBL" id="JAIWYP010000006">
    <property type="protein sequence ID" value="KAH3808676.1"/>
    <property type="molecule type" value="Genomic_DNA"/>
</dbReference>
<proteinExistence type="predicted"/>
<comment type="caution">
    <text evidence="1">The sequence shown here is derived from an EMBL/GenBank/DDBJ whole genome shotgun (WGS) entry which is preliminary data.</text>
</comment>